<gene>
    <name evidence="1" type="ORF">AFUS01_LOCUS26311</name>
</gene>
<comment type="caution">
    <text evidence="1">The sequence shown here is derived from an EMBL/GenBank/DDBJ whole genome shotgun (WGS) entry which is preliminary data.</text>
</comment>
<dbReference type="OrthoDB" id="2156623at2759"/>
<dbReference type="AlphaFoldDB" id="A0A8J2KJH2"/>
<accession>A0A8J2KJH2</accession>
<protein>
    <submittedName>
        <fullName evidence="1">Uncharacterized protein</fullName>
    </submittedName>
</protein>
<evidence type="ECO:0000313" key="1">
    <source>
        <dbReference type="EMBL" id="CAG7815645.1"/>
    </source>
</evidence>
<name>A0A8J2KJH2_9HEXA</name>
<proteinExistence type="predicted"/>
<keyword evidence="2" id="KW-1185">Reference proteome</keyword>
<sequence length="79" mass="8860">MGDAENRLKELETLFLNGPLRSGHQCFSIETLLDVLVVLYDESCNSSLRREKTVSDFIQFEVLLLGGFSLSDACFCVLI</sequence>
<reference evidence="1" key="1">
    <citation type="submission" date="2021-06" db="EMBL/GenBank/DDBJ databases">
        <authorList>
            <person name="Hodson N. C."/>
            <person name="Mongue J. A."/>
            <person name="Jaron S. K."/>
        </authorList>
    </citation>
    <scope>NUCLEOTIDE SEQUENCE</scope>
</reference>
<organism evidence="1 2">
    <name type="scientific">Allacma fusca</name>
    <dbReference type="NCBI Taxonomy" id="39272"/>
    <lineage>
        <taxon>Eukaryota</taxon>
        <taxon>Metazoa</taxon>
        <taxon>Ecdysozoa</taxon>
        <taxon>Arthropoda</taxon>
        <taxon>Hexapoda</taxon>
        <taxon>Collembola</taxon>
        <taxon>Symphypleona</taxon>
        <taxon>Sminthuridae</taxon>
        <taxon>Allacma</taxon>
    </lineage>
</organism>
<dbReference type="EMBL" id="CAJVCH010349539">
    <property type="protein sequence ID" value="CAG7815645.1"/>
    <property type="molecule type" value="Genomic_DNA"/>
</dbReference>
<evidence type="ECO:0000313" key="2">
    <source>
        <dbReference type="Proteomes" id="UP000708208"/>
    </source>
</evidence>
<dbReference type="Proteomes" id="UP000708208">
    <property type="component" value="Unassembled WGS sequence"/>
</dbReference>